<dbReference type="AlphaFoldDB" id="A0AAW1LNJ3"/>
<keyword evidence="2" id="KW-1185">Reference proteome</keyword>
<accession>A0AAW1LNJ3</accession>
<evidence type="ECO:0000313" key="1">
    <source>
        <dbReference type="EMBL" id="KAK9737106.1"/>
    </source>
</evidence>
<comment type="caution">
    <text evidence="1">The sequence shown here is derived from an EMBL/GenBank/DDBJ whole genome shotgun (WGS) entry which is preliminary data.</text>
</comment>
<proteinExistence type="predicted"/>
<dbReference type="Proteomes" id="UP001458880">
    <property type="component" value="Unassembled WGS sequence"/>
</dbReference>
<name>A0AAW1LNJ3_POPJA</name>
<reference evidence="1 2" key="1">
    <citation type="journal article" date="2024" name="BMC Genomics">
        <title>De novo assembly and annotation of Popillia japonica's genome with initial clues to its potential as an invasive pest.</title>
        <authorList>
            <person name="Cucini C."/>
            <person name="Boschi S."/>
            <person name="Funari R."/>
            <person name="Cardaioli E."/>
            <person name="Iannotti N."/>
            <person name="Marturano G."/>
            <person name="Paoli F."/>
            <person name="Bruttini M."/>
            <person name="Carapelli A."/>
            <person name="Frati F."/>
            <person name="Nardi F."/>
        </authorList>
    </citation>
    <scope>NUCLEOTIDE SEQUENCE [LARGE SCALE GENOMIC DNA]</scope>
    <source>
        <strain evidence="1">DMR45628</strain>
    </source>
</reference>
<organism evidence="1 2">
    <name type="scientific">Popillia japonica</name>
    <name type="common">Japanese beetle</name>
    <dbReference type="NCBI Taxonomy" id="7064"/>
    <lineage>
        <taxon>Eukaryota</taxon>
        <taxon>Metazoa</taxon>
        <taxon>Ecdysozoa</taxon>
        <taxon>Arthropoda</taxon>
        <taxon>Hexapoda</taxon>
        <taxon>Insecta</taxon>
        <taxon>Pterygota</taxon>
        <taxon>Neoptera</taxon>
        <taxon>Endopterygota</taxon>
        <taxon>Coleoptera</taxon>
        <taxon>Polyphaga</taxon>
        <taxon>Scarabaeiformia</taxon>
        <taxon>Scarabaeidae</taxon>
        <taxon>Rutelinae</taxon>
        <taxon>Popillia</taxon>
    </lineage>
</organism>
<sequence>MELKEIRLSIFYGKQFETLSAALDAIENEKSTKPEIDVVISPPDVDDQTDEEAFDDDDLVTTEMPNDVPGQIKIEMDESEDDENWEYDDNILLSVLSERQKKKRKMAERKWTRTRVNMDIKGTSGAKGRFD</sequence>
<evidence type="ECO:0000313" key="2">
    <source>
        <dbReference type="Proteomes" id="UP001458880"/>
    </source>
</evidence>
<gene>
    <name evidence="1" type="ORF">QE152_g10959</name>
</gene>
<dbReference type="EMBL" id="JASPKY010000104">
    <property type="protein sequence ID" value="KAK9737106.1"/>
    <property type="molecule type" value="Genomic_DNA"/>
</dbReference>
<protein>
    <submittedName>
        <fullName evidence="1">Uncharacterized protein</fullName>
    </submittedName>
</protein>